<dbReference type="SMART" id="SM00829">
    <property type="entry name" value="PKS_ER"/>
    <property type="match status" value="1"/>
</dbReference>
<comment type="similarity">
    <text evidence="2 9">Belongs to the zinc-containing alcohol dehydrogenase family.</text>
</comment>
<dbReference type="Proteomes" id="UP000515728">
    <property type="component" value="Chromosome"/>
</dbReference>
<dbReference type="InterPro" id="IPR036291">
    <property type="entry name" value="NAD(P)-bd_dom_sf"/>
</dbReference>
<feature type="domain" description="Enoyl reductase (ER)" evidence="10">
    <location>
        <begin position="12"/>
        <end position="369"/>
    </location>
</feature>
<dbReference type="PROSITE" id="PS00059">
    <property type="entry name" value="ADH_ZINC"/>
    <property type="match status" value="1"/>
</dbReference>
<evidence type="ECO:0000256" key="7">
    <source>
        <dbReference type="ARBA" id="ARBA00049164"/>
    </source>
</evidence>
<dbReference type="InterPro" id="IPR013154">
    <property type="entry name" value="ADH-like_N"/>
</dbReference>
<dbReference type="PANTHER" id="PTHR42940:SF8">
    <property type="entry name" value="VACUOLAR PROTEIN SORTING-ASSOCIATED PROTEIN 11"/>
    <property type="match status" value="1"/>
</dbReference>
<dbReference type="EMBL" id="CP060131">
    <property type="protein sequence ID" value="QNG50374.1"/>
    <property type="molecule type" value="Genomic_DNA"/>
</dbReference>
<dbReference type="Pfam" id="PF00107">
    <property type="entry name" value="ADH_zinc_N"/>
    <property type="match status" value="1"/>
</dbReference>
<comment type="catalytic activity">
    <reaction evidence="7">
        <text>a secondary alcohol + NAD(+) = a ketone + NADH + H(+)</text>
        <dbReference type="Rhea" id="RHEA:10740"/>
        <dbReference type="ChEBI" id="CHEBI:15378"/>
        <dbReference type="ChEBI" id="CHEBI:17087"/>
        <dbReference type="ChEBI" id="CHEBI:35681"/>
        <dbReference type="ChEBI" id="CHEBI:57540"/>
        <dbReference type="ChEBI" id="CHEBI:57945"/>
        <dbReference type="EC" id="1.1.1.1"/>
    </reaction>
</comment>
<accession>A0A7G7MC63</accession>
<comment type="cofactor">
    <cofactor evidence="1 9">
        <name>Zn(2+)</name>
        <dbReference type="ChEBI" id="CHEBI:29105"/>
    </cofactor>
</comment>
<proteinExistence type="inferred from homology"/>
<organism evidence="11 12">
    <name type="scientific">Pseudonocardia petroleophila</name>
    <dbReference type="NCBI Taxonomy" id="37331"/>
    <lineage>
        <taxon>Bacteria</taxon>
        <taxon>Bacillati</taxon>
        <taxon>Actinomycetota</taxon>
        <taxon>Actinomycetes</taxon>
        <taxon>Pseudonocardiales</taxon>
        <taxon>Pseudonocardiaceae</taxon>
        <taxon>Pseudonocardia</taxon>
    </lineage>
</organism>
<dbReference type="EC" id="1.1.1.1" evidence="3"/>
<evidence type="ECO:0000313" key="11">
    <source>
        <dbReference type="EMBL" id="QNG50374.1"/>
    </source>
</evidence>
<name>A0A7G7MC63_9PSEU</name>
<evidence type="ECO:0000256" key="9">
    <source>
        <dbReference type="RuleBase" id="RU361277"/>
    </source>
</evidence>
<evidence type="ECO:0000313" key="12">
    <source>
        <dbReference type="Proteomes" id="UP000515728"/>
    </source>
</evidence>
<dbReference type="InterPro" id="IPR002328">
    <property type="entry name" value="ADH_Zn_CS"/>
</dbReference>
<evidence type="ECO:0000256" key="1">
    <source>
        <dbReference type="ARBA" id="ARBA00001947"/>
    </source>
</evidence>
<dbReference type="Pfam" id="PF08240">
    <property type="entry name" value="ADH_N"/>
    <property type="match status" value="1"/>
</dbReference>
<protein>
    <recommendedName>
        <fullName evidence="3">alcohol dehydrogenase</fullName>
        <ecNumber evidence="3">1.1.1.1</ecNumber>
    </recommendedName>
</protein>
<evidence type="ECO:0000256" key="6">
    <source>
        <dbReference type="ARBA" id="ARBA00023002"/>
    </source>
</evidence>
<dbReference type="SUPFAM" id="SSF50129">
    <property type="entry name" value="GroES-like"/>
    <property type="match status" value="1"/>
</dbReference>
<evidence type="ECO:0000256" key="8">
    <source>
        <dbReference type="ARBA" id="ARBA00049243"/>
    </source>
</evidence>
<dbReference type="RefSeq" id="WP_185717136.1">
    <property type="nucleotide sequence ID" value="NZ_BAAAWI010000001.1"/>
</dbReference>
<dbReference type="GO" id="GO:0008270">
    <property type="term" value="F:zinc ion binding"/>
    <property type="evidence" value="ECO:0007669"/>
    <property type="project" value="InterPro"/>
</dbReference>
<evidence type="ECO:0000259" key="10">
    <source>
        <dbReference type="SMART" id="SM00829"/>
    </source>
</evidence>
<keyword evidence="6" id="KW-0560">Oxidoreductase</keyword>
<dbReference type="Gene3D" id="3.90.180.10">
    <property type="entry name" value="Medium-chain alcohol dehydrogenases, catalytic domain"/>
    <property type="match status" value="1"/>
</dbReference>
<dbReference type="GO" id="GO:0005737">
    <property type="term" value="C:cytoplasm"/>
    <property type="evidence" value="ECO:0007669"/>
    <property type="project" value="TreeGrafter"/>
</dbReference>
<dbReference type="InterPro" id="IPR013149">
    <property type="entry name" value="ADH-like_C"/>
</dbReference>
<dbReference type="InterPro" id="IPR020843">
    <property type="entry name" value="ER"/>
</dbReference>
<keyword evidence="12" id="KW-1185">Reference proteome</keyword>
<dbReference type="KEGG" id="ppel:H6H00_19270"/>
<evidence type="ECO:0000256" key="4">
    <source>
        <dbReference type="ARBA" id="ARBA00022723"/>
    </source>
</evidence>
<reference evidence="11 12" key="1">
    <citation type="submission" date="2020-08" db="EMBL/GenBank/DDBJ databases">
        <authorList>
            <person name="Mo P."/>
        </authorList>
    </citation>
    <scope>NUCLEOTIDE SEQUENCE [LARGE SCALE GENOMIC DNA]</scope>
    <source>
        <strain evidence="11 12">CGMCC 4.1532</strain>
    </source>
</reference>
<dbReference type="AlphaFoldDB" id="A0A7G7MC63"/>
<evidence type="ECO:0000256" key="5">
    <source>
        <dbReference type="ARBA" id="ARBA00022833"/>
    </source>
</evidence>
<comment type="catalytic activity">
    <reaction evidence="8">
        <text>a primary alcohol + NAD(+) = an aldehyde + NADH + H(+)</text>
        <dbReference type="Rhea" id="RHEA:10736"/>
        <dbReference type="ChEBI" id="CHEBI:15378"/>
        <dbReference type="ChEBI" id="CHEBI:15734"/>
        <dbReference type="ChEBI" id="CHEBI:17478"/>
        <dbReference type="ChEBI" id="CHEBI:57540"/>
        <dbReference type="ChEBI" id="CHEBI:57945"/>
        <dbReference type="EC" id="1.1.1.1"/>
    </reaction>
</comment>
<evidence type="ECO:0000256" key="2">
    <source>
        <dbReference type="ARBA" id="ARBA00008072"/>
    </source>
</evidence>
<dbReference type="SUPFAM" id="SSF51735">
    <property type="entry name" value="NAD(P)-binding Rossmann-fold domains"/>
    <property type="match status" value="1"/>
</dbReference>
<keyword evidence="4 9" id="KW-0479">Metal-binding</keyword>
<dbReference type="PANTHER" id="PTHR42940">
    <property type="entry name" value="ALCOHOL DEHYDROGENASE 1-RELATED"/>
    <property type="match status" value="1"/>
</dbReference>
<sequence>MGATGRAAIFFGSGKPFKLIEYPVLDPGPGEVLARLDYTSICGSDVHYWRGEDPVMEDLAANGLLLGHETVGHVERLGSGVTTDSAGQPLAEGDPIVFAYFRPCGRCRACTQGRVNACETVMGGLLRPPSEPPHFVGAFADYYHLRRGQYVLKLPDGMTPEHGISANCAAAQSWMGLLRGGVGPGERVVVQGAGGLGLYAVAAAKRMGAGQVVAVDAMADRLAAATALGADATVDVTEFGDPAGRVDRVRELTGGGADVVLEVAGVPGVVDEGVRMLARGGRYIEMGQITRGSDVFQVPALALLMRNISLVGVALYDPQILRDVVGMLGDLRADPVITRLGSGHRYPLEDIDAAFADAVANRSAERPVLDLAQGGPA</sequence>
<dbReference type="Gene3D" id="3.40.50.720">
    <property type="entry name" value="NAD(P)-binding Rossmann-like Domain"/>
    <property type="match status" value="1"/>
</dbReference>
<dbReference type="GO" id="GO:0004022">
    <property type="term" value="F:alcohol dehydrogenase (NAD+) activity"/>
    <property type="evidence" value="ECO:0007669"/>
    <property type="project" value="UniProtKB-EC"/>
</dbReference>
<dbReference type="InterPro" id="IPR011032">
    <property type="entry name" value="GroES-like_sf"/>
</dbReference>
<gene>
    <name evidence="11" type="ORF">H6H00_19270</name>
</gene>
<keyword evidence="5 9" id="KW-0862">Zinc</keyword>
<evidence type="ECO:0000256" key="3">
    <source>
        <dbReference type="ARBA" id="ARBA00013190"/>
    </source>
</evidence>